<sequence>MSQEQMLVLEAKINELIGRVEQLQLDKQNLLEREEKWHQERGRLVEKNELAKSRVEAMISRLRSLESEA</sequence>
<dbReference type="NCBIfam" id="TIGR02449">
    <property type="entry name" value="TIGR02449 family protein"/>
    <property type="match status" value="1"/>
</dbReference>
<keyword evidence="3" id="KW-1185">Reference proteome</keyword>
<keyword evidence="1" id="KW-0175">Coiled coil</keyword>
<evidence type="ECO:0000256" key="1">
    <source>
        <dbReference type="SAM" id="Coils"/>
    </source>
</evidence>
<evidence type="ECO:0008006" key="4">
    <source>
        <dbReference type="Google" id="ProtNLM"/>
    </source>
</evidence>
<comment type="caution">
    <text evidence="2">The sequence shown here is derived from an EMBL/GenBank/DDBJ whole genome shotgun (WGS) entry which is preliminary data.</text>
</comment>
<feature type="coiled-coil region" evidence="1">
    <location>
        <begin position="6"/>
        <end position="68"/>
    </location>
</feature>
<proteinExistence type="predicted"/>
<dbReference type="Proteomes" id="UP001156870">
    <property type="component" value="Unassembled WGS sequence"/>
</dbReference>
<evidence type="ECO:0000313" key="2">
    <source>
        <dbReference type="EMBL" id="GLS24907.1"/>
    </source>
</evidence>
<organism evidence="2 3">
    <name type="scientific">Marinibactrum halimedae</name>
    <dbReference type="NCBI Taxonomy" id="1444977"/>
    <lineage>
        <taxon>Bacteria</taxon>
        <taxon>Pseudomonadati</taxon>
        <taxon>Pseudomonadota</taxon>
        <taxon>Gammaproteobacteria</taxon>
        <taxon>Cellvibrionales</taxon>
        <taxon>Cellvibrionaceae</taxon>
        <taxon>Marinibactrum</taxon>
    </lineage>
</organism>
<dbReference type="InterPro" id="IPR012662">
    <property type="entry name" value="CHP02449"/>
</dbReference>
<gene>
    <name evidence="2" type="ORF">GCM10007877_06210</name>
</gene>
<name>A0AA37WND2_9GAMM</name>
<reference evidence="2 3" key="1">
    <citation type="journal article" date="2014" name="Int. J. Syst. Evol. Microbiol.">
        <title>Complete genome sequence of Corynebacterium casei LMG S-19264T (=DSM 44701T), isolated from a smear-ripened cheese.</title>
        <authorList>
            <consortium name="US DOE Joint Genome Institute (JGI-PGF)"/>
            <person name="Walter F."/>
            <person name="Albersmeier A."/>
            <person name="Kalinowski J."/>
            <person name="Ruckert C."/>
        </authorList>
    </citation>
    <scope>NUCLEOTIDE SEQUENCE [LARGE SCALE GENOMIC DNA]</scope>
    <source>
        <strain evidence="2 3">NBRC 110095</strain>
    </source>
</reference>
<evidence type="ECO:0000313" key="3">
    <source>
        <dbReference type="Proteomes" id="UP001156870"/>
    </source>
</evidence>
<dbReference type="EMBL" id="BSPD01000020">
    <property type="protein sequence ID" value="GLS24907.1"/>
    <property type="molecule type" value="Genomic_DNA"/>
</dbReference>
<protein>
    <recommendedName>
        <fullName evidence="4">TIGR02449 family protein</fullName>
    </recommendedName>
</protein>
<dbReference type="AlphaFoldDB" id="A0AA37WND2"/>
<dbReference type="RefSeq" id="WP_232592276.1">
    <property type="nucleotide sequence ID" value="NZ_BSPD01000020.1"/>
</dbReference>
<accession>A0AA37WND2</accession>